<gene>
    <name evidence="2" type="ORF">JIN81_04790</name>
</gene>
<proteinExistence type="predicted"/>
<accession>A0A934VAI1</accession>
<keyword evidence="3" id="KW-1185">Reference proteome</keyword>
<evidence type="ECO:0000256" key="1">
    <source>
        <dbReference type="SAM" id="SignalP"/>
    </source>
</evidence>
<comment type="caution">
    <text evidence="2">The sequence shown here is derived from an EMBL/GenBank/DDBJ whole genome shotgun (WGS) entry which is preliminary data.</text>
</comment>
<organism evidence="2 3">
    <name type="scientific">Haloferula rosea</name>
    <dbReference type="NCBI Taxonomy" id="490093"/>
    <lineage>
        <taxon>Bacteria</taxon>
        <taxon>Pseudomonadati</taxon>
        <taxon>Verrucomicrobiota</taxon>
        <taxon>Verrucomicrobiia</taxon>
        <taxon>Verrucomicrobiales</taxon>
        <taxon>Verrucomicrobiaceae</taxon>
        <taxon>Haloferula</taxon>
    </lineage>
</organism>
<sequence>MKLPYHPIFTLAIGLGLSTGSWAQNAAYPLVNEPAPEKTADEIARELANPNNSLASLTFKNQYRFYDGTIPGSASQDNFTLLFQPVFPFSLEPTSSGGKANLFVRPAFPLLFEQPVFDPATTSWEGVTALGDIGFDIGYGVTESNGFLWAVGMVGTLPSATDSRIAGGQVRLGPELLLAKFEDWGVYGIFPSHQWNVAGWRDGEFNTSQMQVFLNFLPGGGWTVGTTPIMNYNWKSNEWTIPLNLTVGKTVMFGKTPVKLQAEINYYIERPENFGSDWMIGFNVTPVVNNFVEKWIRGN</sequence>
<evidence type="ECO:0008006" key="4">
    <source>
        <dbReference type="Google" id="ProtNLM"/>
    </source>
</evidence>
<feature type="chain" id="PRO_5037097212" description="Neuromedin U" evidence="1">
    <location>
        <begin position="24"/>
        <end position="299"/>
    </location>
</feature>
<dbReference type="AlphaFoldDB" id="A0A934VAI1"/>
<evidence type="ECO:0000313" key="3">
    <source>
        <dbReference type="Proteomes" id="UP000658278"/>
    </source>
</evidence>
<dbReference type="Proteomes" id="UP000658278">
    <property type="component" value="Unassembled WGS sequence"/>
</dbReference>
<dbReference type="RefSeq" id="WP_200277167.1">
    <property type="nucleotide sequence ID" value="NZ_JAENII010000003.1"/>
</dbReference>
<dbReference type="EMBL" id="JAENII010000003">
    <property type="protein sequence ID" value="MBK1826323.1"/>
    <property type="molecule type" value="Genomic_DNA"/>
</dbReference>
<evidence type="ECO:0000313" key="2">
    <source>
        <dbReference type="EMBL" id="MBK1826323.1"/>
    </source>
</evidence>
<keyword evidence="1" id="KW-0732">Signal</keyword>
<feature type="signal peptide" evidence="1">
    <location>
        <begin position="1"/>
        <end position="23"/>
    </location>
</feature>
<reference evidence="2" key="1">
    <citation type="submission" date="2021-01" db="EMBL/GenBank/DDBJ databases">
        <title>Modified the classification status of verrucomicrobia.</title>
        <authorList>
            <person name="Feng X."/>
        </authorList>
    </citation>
    <scope>NUCLEOTIDE SEQUENCE</scope>
    <source>
        <strain evidence="2">KCTC 22201</strain>
    </source>
</reference>
<name>A0A934VAI1_9BACT</name>
<protein>
    <recommendedName>
        <fullName evidence="4">Neuromedin U</fullName>
    </recommendedName>
</protein>